<dbReference type="SMART" id="SM00353">
    <property type="entry name" value="HLH"/>
    <property type="match status" value="1"/>
</dbReference>
<dbReference type="SUPFAM" id="SSF47459">
    <property type="entry name" value="HLH, helix-loop-helix DNA-binding domain"/>
    <property type="match status" value="1"/>
</dbReference>
<dbReference type="AlphaFoldDB" id="A0A1Y2CUV5"/>
<feature type="compositionally biased region" description="Polar residues" evidence="3">
    <location>
        <begin position="87"/>
        <end position="113"/>
    </location>
</feature>
<reference evidence="5 6" key="1">
    <citation type="submission" date="2016-08" db="EMBL/GenBank/DDBJ databases">
        <title>A Parts List for Fungal Cellulosomes Revealed by Comparative Genomics.</title>
        <authorList>
            <consortium name="DOE Joint Genome Institute"/>
            <person name="Haitjema C.H."/>
            <person name="Gilmore S.P."/>
            <person name="Henske J.K."/>
            <person name="Solomon K.V."/>
            <person name="De Groot R."/>
            <person name="Kuo A."/>
            <person name="Mondo S.J."/>
            <person name="Salamov A.A."/>
            <person name="Labutti K."/>
            <person name="Zhao Z."/>
            <person name="Chiniquy J."/>
            <person name="Barry K."/>
            <person name="Brewer H.M."/>
            <person name="Purvine S.O."/>
            <person name="Wright A.T."/>
            <person name="Boxma B."/>
            <person name="Van Alen T."/>
            <person name="Hackstein J.H."/>
            <person name="Baker S.E."/>
            <person name="Grigoriev I.V."/>
            <person name="O'Malley M.A."/>
        </authorList>
    </citation>
    <scope>NUCLEOTIDE SEQUENCE [LARGE SCALE GENOMIC DNA]</scope>
    <source>
        <strain evidence="5 6">G1</strain>
    </source>
</reference>
<dbReference type="GO" id="GO:0090575">
    <property type="term" value="C:RNA polymerase II transcription regulator complex"/>
    <property type="evidence" value="ECO:0007669"/>
    <property type="project" value="TreeGrafter"/>
</dbReference>
<keyword evidence="1" id="KW-0238">DNA-binding</keyword>
<gene>
    <name evidence="5" type="ORF">LY90DRAFT_670731</name>
</gene>
<feature type="compositionally biased region" description="Polar residues" evidence="3">
    <location>
        <begin position="372"/>
        <end position="381"/>
    </location>
</feature>
<dbReference type="GO" id="GO:0003700">
    <property type="term" value="F:DNA-binding transcription factor activity"/>
    <property type="evidence" value="ECO:0007669"/>
    <property type="project" value="TreeGrafter"/>
</dbReference>
<dbReference type="STRING" id="1754190.A0A1Y2CUV5"/>
<proteinExistence type="predicted"/>
<feature type="compositionally biased region" description="Low complexity" evidence="3">
    <location>
        <begin position="400"/>
        <end position="426"/>
    </location>
</feature>
<dbReference type="PANTHER" id="PTHR10328">
    <property type="entry name" value="PROTEIN MAX MYC-ASSOCIATED FACTOR X"/>
    <property type="match status" value="1"/>
</dbReference>
<evidence type="ECO:0000313" key="5">
    <source>
        <dbReference type="EMBL" id="ORY50666.1"/>
    </source>
</evidence>
<dbReference type="OrthoDB" id="8964853at2759"/>
<evidence type="ECO:0000313" key="6">
    <source>
        <dbReference type="Proteomes" id="UP000193920"/>
    </source>
</evidence>
<comment type="caution">
    <text evidence="5">The sequence shown here is derived from an EMBL/GenBank/DDBJ whole genome shotgun (WGS) entry which is preliminary data.</text>
</comment>
<evidence type="ECO:0000256" key="1">
    <source>
        <dbReference type="ARBA" id="ARBA00023125"/>
    </source>
</evidence>
<dbReference type="GO" id="GO:0045944">
    <property type="term" value="P:positive regulation of transcription by RNA polymerase II"/>
    <property type="evidence" value="ECO:0007669"/>
    <property type="project" value="TreeGrafter"/>
</dbReference>
<dbReference type="PANTHER" id="PTHR10328:SF15">
    <property type="entry name" value="BHLH TRANSCRIPTION FACTOR"/>
    <property type="match status" value="1"/>
</dbReference>
<name>A0A1Y2CUV5_9FUNG</name>
<evidence type="ECO:0000256" key="3">
    <source>
        <dbReference type="SAM" id="MobiDB-lite"/>
    </source>
</evidence>
<feature type="region of interest" description="Disordered" evidence="3">
    <location>
        <begin position="340"/>
        <end position="471"/>
    </location>
</feature>
<feature type="compositionally biased region" description="Low complexity" evidence="3">
    <location>
        <begin position="340"/>
        <end position="371"/>
    </location>
</feature>
<feature type="compositionally biased region" description="Polar residues" evidence="3">
    <location>
        <begin position="140"/>
        <end position="174"/>
    </location>
</feature>
<dbReference type="InterPro" id="IPR011598">
    <property type="entry name" value="bHLH_dom"/>
</dbReference>
<feature type="domain" description="BHLH" evidence="4">
    <location>
        <begin position="615"/>
        <end position="666"/>
    </location>
</feature>
<sequence>MPAVNVMNSSNSTSSKPLKVSGANNNFMVSTSSHNYYPSLDSNKNSTNFVNNNNDNKINGSVNNQNFSNTQNSYMNYSNSNSVSSSPLINTPSSNIMDSNSTKYYGNYNKSMNSQAPPTPQSQPQSQPPASQTCPPSQQMTPSSTNHSAAQTPNMNYIPQNQQPSPASLPQSDLNNSNNINNNNQSSNEANSQRNENVNSLYLSPNSSNNINNGSPNSNSNRNLNSNHFNSNNESQNQVPLPHHQLHPHQAAPNSNNLNINSNQSSQNSSSNKNHGPFNQNNGNFNNNNNNMNINSNDTSSYSNVNNFRNVPNATTNPMKNSNIASPLLNNTIGYNYQNNSNHSSSMYNSNIINNNNTNQNQNQRPINNSSYPSKNFNETYISEHPPMPNFDNKIEVNKNSSQPLPSQSSNSTINNNGLSNDNPNNHYESSLYSNKKRKEPGSELDGRNASMSKRRPSFSEDIKSGRMMPDGNGFNFSSGDPNYYNMGNKSMPEIKRNYSLDTGMKTLSTIPESAIHNAVMDTPNTMNGMNNTYSDDMYTRSNYPSIPEGNNNSIPPFGKTIRRASMPVVLPSEHLPQNYNIRHRGSVDVNMRMHNVTNMTTRMVKESPYSRSPELRISHKLAERKRRKEMKELFEELRKCLPINKNSKASKWEILSKAIEHIRNLSKEIQSLKDISNNNGNKYNNKSLF</sequence>
<evidence type="ECO:0000259" key="4">
    <source>
        <dbReference type="PROSITE" id="PS50888"/>
    </source>
</evidence>
<organism evidence="5 6">
    <name type="scientific">Neocallimastix californiae</name>
    <dbReference type="NCBI Taxonomy" id="1754190"/>
    <lineage>
        <taxon>Eukaryota</taxon>
        <taxon>Fungi</taxon>
        <taxon>Fungi incertae sedis</taxon>
        <taxon>Chytridiomycota</taxon>
        <taxon>Chytridiomycota incertae sedis</taxon>
        <taxon>Neocallimastigomycetes</taxon>
        <taxon>Neocallimastigales</taxon>
        <taxon>Neocallimastigaceae</taxon>
        <taxon>Neocallimastix</taxon>
    </lineage>
</organism>
<dbReference type="GO" id="GO:0003677">
    <property type="term" value="F:DNA binding"/>
    <property type="evidence" value="ECO:0007669"/>
    <property type="project" value="UniProtKB-KW"/>
</dbReference>
<feature type="compositionally biased region" description="Low complexity" evidence="3">
    <location>
        <begin position="175"/>
        <end position="297"/>
    </location>
</feature>
<dbReference type="Pfam" id="PF00010">
    <property type="entry name" value="HLH"/>
    <property type="match status" value="1"/>
</dbReference>
<dbReference type="Proteomes" id="UP000193920">
    <property type="component" value="Unassembled WGS sequence"/>
</dbReference>
<dbReference type="Gene3D" id="4.10.280.10">
    <property type="entry name" value="Helix-loop-helix DNA-binding domain"/>
    <property type="match status" value="1"/>
</dbReference>
<evidence type="ECO:0000256" key="2">
    <source>
        <dbReference type="ARBA" id="ARBA00023242"/>
    </source>
</evidence>
<keyword evidence="6" id="KW-1185">Reference proteome</keyword>
<dbReference type="EMBL" id="MCOG01000097">
    <property type="protein sequence ID" value="ORY50666.1"/>
    <property type="molecule type" value="Genomic_DNA"/>
</dbReference>
<dbReference type="InterPro" id="IPR036638">
    <property type="entry name" value="HLH_DNA-bd_sf"/>
</dbReference>
<dbReference type="PROSITE" id="PS50888">
    <property type="entry name" value="BHLH"/>
    <property type="match status" value="1"/>
</dbReference>
<accession>A0A1Y2CUV5</accession>
<feature type="compositionally biased region" description="Low complexity" evidence="3">
    <location>
        <begin position="122"/>
        <end position="139"/>
    </location>
</feature>
<keyword evidence="2" id="KW-0539">Nucleus</keyword>
<feature type="region of interest" description="Disordered" evidence="3">
    <location>
        <begin position="38"/>
        <end position="302"/>
    </location>
</feature>
<protein>
    <recommendedName>
        <fullName evidence="4">BHLH domain-containing protein</fullName>
    </recommendedName>
</protein>
<feature type="compositionally biased region" description="Low complexity" evidence="3">
    <location>
        <begin position="43"/>
        <end position="86"/>
    </location>
</feature>
<dbReference type="GO" id="GO:0046983">
    <property type="term" value="F:protein dimerization activity"/>
    <property type="evidence" value="ECO:0007669"/>
    <property type="project" value="InterPro"/>
</dbReference>